<evidence type="ECO:0000313" key="2">
    <source>
        <dbReference type="Proteomes" id="UP001055811"/>
    </source>
</evidence>
<reference evidence="1 2" key="2">
    <citation type="journal article" date="2022" name="Mol. Ecol. Resour.">
        <title>The genomes of chicory, endive, great burdock and yacon provide insights into Asteraceae paleo-polyploidization history and plant inulin production.</title>
        <authorList>
            <person name="Fan W."/>
            <person name="Wang S."/>
            <person name="Wang H."/>
            <person name="Wang A."/>
            <person name="Jiang F."/>
            <person name="Liu H."/>
            <person name="Zhao H."/>
            <person name="Xu D."/>
            <person name="Zhang Y."/>
        </authorList>
    </citation>
    <scope>NUCLEOTIDE SEQUENCE [LARGE SCALE GENOMIC DNA]</scope>
    <source>
        <strain evidence="2">cv. Punajuju</strain>
        <tissue evidence="1">Leaves</tissue>
    </source>
</reference>
<dbReference type="Proteomes" id="UP001055811">
    <property type="component" value="Linkage Group LG06"/>
</dbReference>
<evidence type="ECO:0000313" key="1">
    <source>
        <dbReference type="EMBL" id="KAI3724346.1"/>
    </source>
</evidence>
<gene>
    <name evidence="1" type="ORF">L2E82_36118</name>
</gene>
<sequence>MDLRDISRRNQELDHNFHQWRKQYGASALTLKKFAVKVLSLTCSSSGCERNWSVFEHLHSKKKKPT</sequence>
<accession>A0ACB9BQP8</accession>
<keyword evidence="2" id="KW-1185">Reference proteome</keyword>
<comment type="caution">
    <text evidence="1">The sequence shown here is derived from an EMBL/GenBank/DDBJ whole genome shotgun (WGS) entry which is preliminary data.</text>
</comment>
<proteinExistence type="predicted"/>
<organism evidence="1 2">
    <name type="scientific">Cichorium intybus</name>
    <name type="common">Chicory</name>
    <dbReference type="NCBI Taxonomy" id="13427"/>
    <lineage>
        <taxon>Eukaryota</taxon>
        <taxon>Viridiplantae</taxon>
        <taxon>Streptophyta</taxon>
        <taxon>Embryophyta</taxon>
        <taxon>Tracheophyta</taxon>
        <taxon>Spermatophyta</taxon>
        <taxon>Magnoliopsida</taxon>
        <taxon>eudicotyledons</taxon>
        <taxon>Gunneridae</taxon>
        <taxon>Pentapetalae</taxon>
        <taxon>asterids</taxon>
        <taxon>campanulids</taxon>
        <taxon>Asterales</taxon>
        <taxon>Asteraceae</taxon>
        <taxon>Cichorioideae</taxon>
        <taxon>Cichorieae</taxon>
        <taxon>Cichoriinae</taxon>
        <taxon>Cichorium</taxon>
    </lineage>
</organism>
<reference evidence="2" key="1">
    <citation type="journal article" date="2022" name="Mol. Ecol. Resour.">
        <title>The genomes of chicory, endive, great burdock and yacon provide insights into Asteraceae palaeo-polyploidization history and plant inulin production.</title>
        <authorList>
            <person name="Fan W."/>
            <person name="Wang S."/>
            <person name="Wang H."/>
            <person name="Wang A."/>
            <person name="Jiang F."/>
            <person name="Liu H."/>
            <person name="Zhao H."/>
            <person name="Xu D."/>
            <person name="Zhang Y."/>
        </authorList>
    </citation>
    <scope>NUCLEOTIDE SEQUENCE [LARGE SCALE GENOMIC DNA]</scope>
    <source>
        <strain evidence="2">cv. Punajuju</strain>
    </source>
</reference>
<dbReference type="EMBL" id="CM042014">
    <property type="protein sequence ID" value="KAI3724346.1"/>
    <property type="molecule type" value="Genomic_DNA"/>
</dbReference>
<name>A0ACB9BQP8_CICIN</name>
<protein>
    <submittedName>
        <fullName evidence="1">Uncharacterized protein</fullName>
    </submittedName>
</protein>